<gene>
    <name evidence="18 20" type="primary">TARDBP</name>
</gene>
<evidence type="ECO:0000256" key="4">
    <source>
        <dbReference type="ARBA" id="ARBA00022491"/>
    </source>
</evidence>
<dbReference type="Ensembl" id="ENSPTRT00000077242.1">
    <property type="protein sequence ID" value="ENSPTRP00000090408.1"/>
    <property type="gene ID" value="ENSPTRG00000000136.6"/>
</dbReference>
<dbReference type="GO" id="GO:0031647">
    <property type="term" value="P:regulation of protein stability"/>
    <property type="evidence" value="ECO:0007669"/>
    <property type="project" value="UniProtKB-ARBA"/>
</dbReference>
<keyword evidence="8" id="KW-0805">Transcription regulation</keyword>
<dbReference type="InterPro" id="IPR000504">
    <property type="entry name" value="RRM_dom"/>
</dbReference>
<keyword evidence="19" id="KW-1185">Reference proteome</keyword>
<dbReference type="SUPFAM" id="SSF54928">
    <property type="entry name" value="RNA-binding domain, RBD"/>
    <property type="match status" value="2"/>
</dbReference>
<dbReference type="InterPro" id="IPR035979">
    <property type="entry name" value="RBD_domain_sf"/>
</dbReference>
<evidence type="ECO:0000313" key="19">
    <source>
        <dbReference type="Proteomes" id="UP000002277"/>
    </source>
</evidence>
<keyword evidence="9" id="KW-0238">DNA-binding</keyword>
<keyword evidence="13" id="KW-0539">Nucleus</keyword>
<dbReference type="InterPro" id="IPR041105">
    <property type="entry name" value="TDP-43_N"/>
</dbReference>
<evidence type="ECO:0000256" key="1">
    <source>
        <dbReference type="ARBA" id="ARBA00004123"/>
    </source>
</evidence>
<feature type="domain" description="RRM" evidence="16">
    <location>
        <begin position="191"/>
        <end position="262"/>
    </location>
</feature>
<dbReference type="PANTHER" id="PTHR48033">
    <property type="entry name" value="RNA-BINDING (RRM/RBD/RNP MOTIFS) FAMILY PROTEIN"/>
    <property type="match status" value="1"/>
</dbReference>
<comment type="subcellular location">
    <subcellularLocation>
        <location evidence="2">Mitochondrion</location>
    </subcellularLocation>
    <subcellularLocation>
        <location evidence="1">Nucleus</location>
    </subcellularLocation>
</comment>
<accession>A0A2I3SLV2</accession>
<protein>
    <recommendedName>
        <fullName evidence="3">TAR DNA-binding protein 43</fullName>
    </recommendedName>
</protein>
<dbReference type="GO" id="GO:0005739">
    <property type="term" value="C:mitochondrion"/>
    <property type="evidence" value="ECO:0007669"/>
    <property type="project" value="UniProtKB-SubCell"/>
</dbReference>
<feature type="domain" description="RRM" evidence="16">
    <location>
        <begin position="104"/>
        <end position="200"/>
    </location>
</feature>
<dbReference type="FunFam" id="3.30.70.330:FF:000098">
    <property type="entry name" value="TAR DNA-binding protein 43"/>
    <property type="match status" value="1"/>
</dbReference>
<name>A0A2I3SLV2_PANTR</name>
<evidence type="ECO:0000256" key="5">
    <source>
        <dbReference type="ARBA" id="ARBA00022664"/>
    </source>
</evidence>
<reference evidence="18 19" key="1">
    <citation type="journal article" date="2005" name="Nature">
        <title>Initial sequence of the chimpanzee genome and comparison with the human genome.</title>
        <authorList>
            <consortium name="Chimpanzee sequencing and analysis consortium"/>
        </authorList>
    </citation>
    <scope>NUCLEOTIDE SEQUENCE [LARGE SCALE GENOMIC DNA]</scope>
</reference>
<evidence type="ECO:0000313" key="20">
    <source>
        <dbReference type="VGNC" id="VGNC:10944"/>
    </source>
</evidence>
<dbReference type="PANTHER" id="PTHR48033:SF9">
    <property type="entry name" value="TAR DNA-BINDING PROTEIN 43"/>
    <property type="match status" value="1"/>
</dbReference>
<dbReference type="EMBL" id="AC193863">
    <property type="status" value="NOT_ANNOTATED_CDS"/>
    <property type="molecule type" value="Genomic_DNA"/>
</dbReference>
<dbReference type="SMART" id="SM00360">
    <property type="entry name" value="RRM"/>
    <property type="match status" value="2"/>
</dbReference>
<dbReference type="InterPro" id="IPR049124">
    <property type="entry name" value="TDP-43_C"/>
</dbReference>
<evidence type="ECO:0000313" key="18">
    <source>
        <dbReference type="Ensembl" id="ENSPTRP00000090408.1"/>
    </source>
</evidence>
<reference evidence="17" key="2">
    <citation type="submission" date="2025-05" db="UniProtKB">
        <authorList>
            <consortium name="Ensembl"/>
        </authorList>
    </citation>
    <scope>IDENTIFICATION</scope>
</reference>
<dbReference type="GO" id="GO:0003690">
    <property type="term" value="F:double-stranded DNA binding"/>
    <property type="evidence" value="ECO:0007669"/>
    <property type="project" value="UniProtKB-ARBA"/>
</dbReference>
<keyword evidence="6" id="KW-0677">Repeat</keyword>
<dbReference type="GO" id="GO:0006397">
    <property type="term" value="P:mRNA processing"/>
    <property type="evidence" value="ECO:0007669"/>
    <property type="project" value="UniProtKB-KW"/>
</dbReference>
<evidence type="ECO:0000256" key="11">
    <source>
        <dbReference type="ARBA" id="ARBA00023163"/>
    </source>
</evidence>
<dbReference type="InterPro" id="IPR012677">
    <property type="entry name" value="Nucleotide-bd_a/b_plait_sf"/>
</dbReference>
<proteinExistence type="predicted"/>
<evidence type="ECO:0000256" key="8">
    <source>
        <dbReference type="ARBA" id="ARBA00023015"/>
    </source>
</evidence>
<dbReference type="Pfam" id="PF18694">
    <property type="entry name" value="TDP-43_N"/>
    <property type="match status" value="1"/>
</dbReference>
<dbReference type="GeneTree" id="ENSGT00940000154343"/>
<dbReference type="PROSITE" id="PS50102">
    <property type="entry name" value="RRM"/>
    <property type="match status" value="2"/>
</dbReference>
<dbReference type="GO" id="GO:0005634">
    <property type="term" value="C:nucleus"/>
    <property type="evidence" value="ECO:0007669"/>
    <property type="project" value="UniProtKB-SubCell"/>
</dbReference>
<evidence type="ECO:0000256" key="10">
    <source>
        <dbReference type="ARBA" id="ARBA00023128"/>
    </source>
</evidence>
<keyword evidence="10" id="KW-0496">Mitochondrion</keyword>
<evidence type="ECO:0000256" key="13">
    <source>
        <dbReference type="ARBA" id="ARBA00023242"/>
    </source>
</evidence>
<dbReference type="CDD" id="cd19609">
    <property type="entry name" value="NTD_TDP-43"/>
    <property type="match status" value="1"/>
</dbReference>
<keyword evidence="11" id="KW-0804">Transcription</keyword>
<dbReference type="Pfam" id="PF20910">
    <property type="entry name" value="TDP-43_C"/>
    <property type="match status" value="1"/>
</dbReference>
<dbReference type="FunFam" id="3.30.70.330:FF:000107">
    <property type="entry name" value="TAR DNA-binding protein 43"/>
    <property type="match status" value="1"/>
</dbReference>
<keyword evidence="5" id="KW-0507">mRNA processing</keyword>
<keyword evidence="4" id="KW-0678">Repressor</keyword>
<evidence type="ECO:0000256" key="2">
    <source>
        <dbReference type="ARBA" id="ARBA00004173"/>
    </source>
</evidence>
<evidence type="ECO:0000256" key="15">
    <source>
        <dbReference type="SAM" id="MobiDB-lite"/>
    </source>
</evidence>
<keyword evidence="7 14" id="KW-0694">RNA-binding</keyword>
<evidence type="ECO:0000256" key="12">
    <source>
        <dbReference type="ARBA" id="ARBA00023187"/>
    </source>
</evidence>
<evidence type="ECO:0000256" key="9">
    <source>
        <dbReference type="ARBA" id="ARBA00023125"/>
    </source>
</evidence>
<dbReference type="Gene3D" id="3.30.70.330">
    <property type="match status" value="2"/>
</dbReference>
<evidence type="ECO:0000313" key="17">
    <source>
        <dbReference type="Ensembl" id="ENSPTRP00000077480.1"/>
    </source>
</evidence>
<dbReference type="GO" id="GO:0003723">
    <property type="term" value="F:RNA binding"/>
    <property type="evidence" value="ECO:0007669"/>
    <property type="project" value="UniProtKB-UniRule"/>
</dbReference>
<dbReference type="Ensembl" id="ENSPTRT00000102096.1">
    <property type="protein sequence ID" value="ENSPTRP00000077480.1"/>
    <property type="gene ID" value="ENSPTRG00000048576.1"/>
</dbReference>
<dbReference type="Bgee" id="ENSPTRG00000000136">
    <property type="expression patterns" value="Expressed in fibroblast and 21 other cell types or tissues"/>
</dbReference>
<dbReference type="Pfam" id="PF00076">
    <property type="entry name" value="RRM_1"/>
    <property type="match status" value="2"/>
</dbReference>
<keyword evidence="12" id="KW-0508">mRNA splicing</keyword>
<organism evidence="17 19">
    <name type="scientific">Pan troglodytes</name>
    <name type="common">Chimpanzee</name>
    <dbReference type="NCBI Taxonomy" id="9598"/>
    <lineage>
        <taxon>Eukaryota</taxon>
        <taxon>Metazoa</taxon>
        <taxon>Chordata</taxon>
        <taxon>Craniata</taxon>
        <taxon>Vertebrata</taxon>
        <taxon>Euteleostomi</taxon>
        <taxon>Mammalia</taxon>
        <taxon>Eutheria</taxon>
        <taxon>Euarchontoglires</taxon>
        <taxon>Primates</taxon>
        <taxon>Haplorrhini</taxon>
        <taxon>Catarrhini</taxon>
        <taxon>Hominidae</taxon>
        <taxon>Pan</taxon>
    </lineage>
</organism>
<feature type="region of interest" description="Disordered" evidence="15">
    <location>
        <begin position="261"/>
        <end position="286"/>
    </location>
</feature>
<dbReference type="GO" id="GO:0008380">
    <property type="term" value="P:RNA splicing"/>
    <property type="evidence" value="ECO:0007669"/>
    <property type="project" value="UniProtKB-KW"/>
</dbReference>
<dbReference type="AlphaFoldDB" id="A0A2I3SLV2"/>
<dbReference type="VGNC" id="VGNC:10944">
    <property type="gene designation" value="TARDBP"/>
</dbReference>
<dbReference type="CDD" id="cd12322">
    <property type="entry name" value="RRM2_TDP43"/>
    <property type="match status" value="1"/>
</dbReference>
<evidence type="ECO:0000256" key="3">
    <source>
        <dbReference type="ARBA" id="ARBA00018889"/>
    </source>
</evidence>
<sequence length="389" mass="43368">MSEYIRVTEDENDEPIEIPSEDDGTVLLSTVTAQFPGACGLRYRNPVSQCMRGVRLVEGILHAPDAGWGNLVYVVNYPKDNKRKMDETDASSAVKVKRAVQKTSDLIVLGLPWKTTEQDLKEYFSTFGEVLMVQVKKDLKTGHSKGFGFVRFTEYETQVKVMSQRHMIDGRWCDCKLPNSKQSQDEPLRSRKVFVGRCTEDMTEDELREFFSQYGDVMDVFIPKPFRAFAFVTFADDQIAQSLCGEDLIIKGISVHISNAEPKHNSNRQLERSGRFGGNPGGFGNQGGFGNTSRTSQAHQVITKTKATCRGSQTRPSVLEITLIAALILVQQLVGDQHPMQGRAVVLMEALAQAWILSLLAGECRQWGCGWLVQNGGNSNFSKLMVSIL</sequence>
<feature type="compositionally biased region" description="Basic and acidic residues" evidence="15">
    <location>
        <begin position="261"/>
        <end position="274"/>
    </location>
</feature>
<evidence type="ECO:0000256" key="14">
    <source>
        <dbReference type="PROSITE-ProRule" id="PRU00176"/>
    </source>
</evidence>
<evidence type="ECO:0000256" key="7">
    <source>
        <dbReference type="ARBA" id="ARBA00022884"/>
    </source>
</evidence>
<dbReference type="CDD" id="cd12321">
    <property type="entry name" value="RRM1_TDP43"/>
    <property type="match status" value="1"/>
</dbReference>
<evidence type="ECO:0000256" key="6">
    <source>
        <dbReference type="ARBA" id="ARBA00022737"/>
    </source>
</evidence>
<dbReference type="Proteomes" id="UP000002277">
    <property type="component" value="Chromosome 1"/>
</dbReference>
<evidence type="ECO:0000259" key="16">
    <source>
        <dbReference type="PROSITE" id="PS50102"/>
    </source>
</evidence>
<feature type="compositionally biased region" description="Gly residues" evidence="15">
    <location>
        <begin position="275"/>
        <end position="286"/>
    </location>
</feature>